<keyword evidence="2" id="KW-1185">Reference proteome</keyword>
<accession>X6MWG5</accession>
<reference evidence="1 2" key="1">
    <citation type="journal article" date="2013" name="Curr. Biol.">
        <title>The Genome of the Foraminiferan Reticulomyxa filosa.</title>
        <authorList>
            <person name="Glockner G."/>
            <person name="Hulsmann N."/>
            <person name="Schleicher M."/>
            <person name="Noegel A.A."/>
            <person name="Eichinger L."/>
            <person name="Gallinger C."/>
            <person name="Pawlowski J."/>
            <person name="Sierra R."/>
            <person name="Euteneuer U."/>
            <person name="Pillet L."/>
            <person name="Moustafa A."/>
            <person name="Platzer M."/>
            <person name="Groth M."/>
            <person name="Szafranski K."/>
            <person name="Schliwa M."/>
        </authorList>
    </citation>
    <scope>NUCLEOTIDE SEQUENCE [LARGE SCALE GENOMIC DNA]</scope>
</reference>
<dbReference type="AlphaFoldDB" id="X6MWG5"/>
<feature type="non-terminal residue" evidence="1">
    <location>
        <position position="163"/>
    </location>
</feature>
<proteinExistence type="predicted"/>
<name>X6MWG5_RETFI</name>
<organism evidence="1 2">
    <name type="scientific">Reticulomyxa filosa</name>
    <dbReference type="NCBI Taxonomy" id="46433"/>
    <lineage>
        <taxon>Eukaryota</taxon>
        <taxon>Sar</taxon>
        <taxon>Rhizaria</taxon>
        <taxon>Retaria</taxon>
        <taxon>Foraminifera</taxon>
        <taxon>Monothalamids</taxon>
        <taxon>Reticulomyxidae</taxon>
        <taxon>Reticulomyxa</taxon>
    </lineage>
</organism>
<protein>
    <submittedName>
        <fullName evidence="1">Uncharacterized protein</fullName>
    </submittedName>
</protein>
<evidence type="ECO:0000313" key="2">
    <source>
        <dbReference type="Proteomes" id="UP000023152"/>
    </source>
</evidence>
<dbReference type="Proteomes" id="UP000023152">
    <property type="component" value="Unassembled WGS sequence"/>
</dbReference>
<comment type="caution">
    <text evidence="1">The sequence shown here is derived from an EMBL/GenBank/DDBJ whole genome shotgun (WGS) entry which is preliminary data.</text>
</comment>
<gene>
    <name evidence="1" type="ORF">RFI_18936</name>
</gene>
<dbReference type="EMBL" id="ASPP01015087">
    <property type="protein sequence ID" value="ETO18338.1"/>
    <property type="molecule type" value="Genomic_DNA"/>
</dbReference>
<sequence length="163" mass="18412">MHCILNELEQTTAKKTTTKGQNVRKNGNKQMSAEDIQKIGIELYNKLPHSSFIAQVFDGIECNKVCILFLQCIPPWLSKDVHALCNLQKKKKKEQLYVNLHIRSNVNALKYIVATKEKISLSEIEIGCFNPNTRKLSNLLLDSKGDDNVHSLTGIIFASIESK</sequence>
<evidence type="ECO:0000313" key="1">
    <source>
        <dbReference type="EMBL" id="ETO18338.1"/>
    </source>
</evidence>